<accession>A0A8R1IV26</accession>
<evidence type="ECO:0000313" key="1">
    <source>
        <dbReference type="EnsemblMetazoa" id="CJA37602.1"/>
    </source>
</evidence>
<dbReference type="AlphaFoldDB" id="A0A8R1IV26"/>
<dbReference type="Proteomes" id="UP000005237">
    <property type="component" value="Unassembled WGS sequence"/>
</dbReference>
<evidence type="ECO:0000313" key="2">
    <source>
        <dbReference type="Proteomes" id="UP000005237"/>
    </source>
</evidence>
<sequence length="70" mass="8164">MMKHVSETVLGSNFCVLHRSLIIYSAINQNACYVIGIWSHEGKRREEKKKWKENATLMNSDKNNIEKRNA</sequence>
<keyword evidence="2" id="KW-1185">Reference proteome</keyword>
<reference evidence="1" key="2">
    <citation type="submission" date="2022-06" db="UniProtKB">
        <authorList>
            <consortium name="EnsemblMetazoa"/>
        </authorList>
    </citation>
    <scope>IDENTIFICATION</scope>
    <source>
        <strain evidence="1">DF5081</strain>
    </source>
</reference>
<reference evidence="2" key="1">
    <citation type="submission" date="2010-08" db="EMBL/GenBank/DDBJ databases">
        <authorList>
            <consortium name="Caenorhabditis japonica Sequencing Consortium"/>
            <person name="Wilson R.K."/>
        </authorList>
    </citation>
    <scope>NUCLEOTIDE SEQUENCE [LARGE SCALE GENOMIC DNA]</scope>
    <source>
        <strain evidence="2">DF5081</strain>
    </source>
</reference>
<protein>
    <submittedName>
        <fullName evidence="1">Uncharacterized protein</fullName>
    </submittedName>
</protein>
<dbReference type="EnsemblMetazoa" id="CJA37602.1">
    <property type="protein sequence ID" value="CJA37602.1"/>
    <property type="gene ID" value="WBGene00213449"/>
</dbReference>
<organism evidence="1 2">
    <name type="scientific">Caenorhabditis japonica</name>
    <dbReference type="NCBI Taxonomy" id="281687"/>
    <lineage>
        <taxon>Eukaryota</taxon>
        <taxon>Metazoa</taxon>
        <taxon>Ecdysozoa</taxon>
        <taxon>Nematoda</taxon>
        <taxon>Chromadorea</taxon>
        <taxon>Rhabditida</taxon>
        <taxon>Rhabditina</taxon>
        <taxon>Rhabditomorpha</taxon>
        <taxon>Rhabditoidea</taxon>
        <taxon>Rhabditidae</taxon>
        <taxon>Peloderinae</taxon>
        <taxon>Caenorhabditis</taxon>
    </lineage>
</organism>
<proteinExistence type="predicted"/>
<name>A0A8R1IV26_CAEJA</name>